<dbReference type="InterPro" id="IPR036388">
    <property type="entry name" value="WH-like_DNA-bd_sf"/>
</dbReference>
<dbReference type="AlphaFoldDB" id="A0A2P8F8I7"/>
<dbReference type="SUPFAM" id="SSF100950">
    <property type="entry name" value="NagB/RpiA/CoA transferase-like"/>
    <property type="match status" value="1"/>
</dbReference>
<evidence type="ECO:0000313" key="6">
    <source>
        <dbReference type="Proteomes" id="UP000240418"/>
    </source>
</evidence>
<dbReference type="RefSeq" id="WP_106609664.1">
    <property type="nucleotide sequence ID" value="NZ_PYGJ01000013.1"/>
</dbReference>
<keyword evidence="2" id="KW-0805">Transcription regulation</keyword>
<dbReference type="SMART" id="SM00420">
    <property type="entry name" value="HTH_DEOR"/>
    <property type="match status" value="1"/>
</dbReference>
<dbReference type="OrthoDB" id="9814815at2"/>
<organism evidence="5 6">
    <name type="scientific">Shimia abyssi</name>
    <dbReference type="NCBI Taxonomy" id="1662395"/>
    <lineage>
        <taxon>Bacteria</taxon>
        <taxon>Pseudomonadati</taxon>
        <taxon>Pseudomonadota</taxon>
        <taxon>Alphaproteobacteria</taxon>
        <taxon>Rhodobacterales</taxon>
        <taxon>Roseobacteraceae</taxon>
    </lineage>
</organism>
<dbReference type="Pfam" id="PF08220">
    <property type="entry name" value="HTH_DeoR"/>
    <property type="match status" value="1"/>
</dbReference>
<keyword evidence="1" id="KW-0678">Repressor</keyword>
<evidence type="ECO:0000259" key="4">
    <source>
        <dbReference type="PROSITE" id="PS51000"/>
    </source>
</evidence>
<protein>
    <submittedName>
        <fullName evidence="5">DeoR family transcriptional regulator</fullName>
    </submittedName>
</protein>
<dbReference type="PANTHER" id="PTHR30363">
    <property type="entry name" value="HTH-TYPE TRANSCRIPTIONAL REGULATOR SRLR-RELATED"/>
    <property type="match status" value="1"/>
</dbReference>
<dbReference type="InterPro" id="IPR001034">
    <property type="entry name" value="DeoR_HTH"/>
</dbReference>
<dbReference type="Gene3D" id="1.10.10.10">
    <property type="entry name" value="Winged helix-like DNA-binding domain superfamily/Winged helix DNA-binding domain"/>
    <property type="match status" value="1"/>
</dbReference>
<sequence length="254" mass="27315">MLSQNRKAEILQIAQSEGTIRVEELARRFGVAEQTIRRDLAQLSDAGRLERVHGGAVLSSGLGNLDYVQRRNRNTDGKTQIGRECARHIPNGSSIFINIGTTTEAVAREMLTHTDLLVVTNSLNTANILAANPNIEIVVAGGTLRRTDGGLLGNLTTQVVDLFKFDHAIISCAAIDADCDLLDFDFQEVHATKSIIRQSKSTFVVADSSKILRSAPGRIGNLGDVDALFTDAPLPVDMKHKAAALDTSVIISGS</sequence>
<dbReference type="InterPro" id="IPR036390">
    <property type="entry name" value="WH_DNA-bd_sf"/>
</dbReference>
<keyword evidence="3" id="KW-0804">Transcription</keyword>
<accession>A0A2P8F8I7</accession>
<proteinExistence type="predicted"/>
<evidence type="ECO:0000256" key="1">
    <source>
        <dbReference type="ARBA" id="ARBA00022491"/>
    </source>
</evidence>
<keyword evidence="6" id="KW-1185">Reference proteome</keyword>
<feature type="domain" description="HTH deoR-type" evidence="4">
    <location>
        <begin position="3"/>
        <end position="58"/>
    </location>
</feature>
<dbReference type="Gene3D" id="3.40.50.1360">
    <property type="match status" value="1"/>
</dbReference>
<dbReference type="InterPro" id="IPR014036">
    <property type="entry name" value="DeoR-like_C"/>
</dbReference>
<reference evidence="5 6" key="1">
    <citation type="submission" date="2018-03" db="EMBL/GenBank/DDBJ databases">
        <title>Genomic Encyclopedia of Archaeal and Bacterial Type Strains, Phase II (KMG-II): from individual species to whole genera.</title>
        <authorList>
            <person name="Goeker M."/>
        </authorList>
    </citation>
    <scope>NUCLEOTIDE SEQUENCE [LARGE SCALE GENOMIC DNA]</scope>
    <source>
        <strain evidence="5 6">DSM 100673</strain>
    </source>
</reference>
<dbReference type="EMBL" id="PYGJ01000013">
    <property type="protein sequence ID" value="PSL18046.1"/>
    <property type="molecule type" value="Genomic_DNA"/>
</dbReference>
<gene>
    <name evidence="5" type="ORF">CLV88_113117</name>
</gene>
<evidence type="ECO:0000256" key="2">
    <source>
        <dbReference type="ARBA" id="ARBA00023015"/>
    </source>
</evidence>
<evidence type="ECO:0000313" key="5">
    <source>
        <dbReference type="EMBL" id="PSL18046.1"/>
    </source>
</evidence>
<dbReference type="PROSITE" id="PS51000">
    <property type="entry name" value="HTH_DEOR_2"/>
    <property type="match status" value="1"/>
</dbReference>
<dbReference type="SUPFAM" id="SSF46785">
    <property type="entry name" value="Winged helix' DNA-binding domain"/>
    <property type="match status" value="1"/>
</dbReference>
<dbReference type="Proteomes" id="UP000240418">
    <property type="component" value="Unassembled WGS sequence"/>
</dbReference>
<dbReference type="Pfam" id="PF00455">
    <property type="entry name" value="DeoRC"/>
    <property type="match status" value="1"/>
</dbReference>
<dbReference type="PANTHER" id="PTHR30363:SF4">
    <property type="entry name" value="GLYCEROL-3-PHOSPHATE REGULON REPRESSOR"/>
    <property type="match status" value="1"/>
</dbReference>
<dbReference type="InterPro" id="IPR037171">
    <property type="entry name" value="NagB/RpiA_transferase-like"/>
</dbReference>
<dbReference type="PRINTS" id="PR00037">
    <property type="entry name" value="HTHLACR"/>
</dbReference>
<name>A0A2P8F8I7_9RHOB</name>
<dbReference type="SMART" id="SM01134">
    <property type="entry name" value="DeoRC"/>
    <property type="match status" value="1"/>
</dbReference>
<evidence type="ECO:0000256" key="3">
    <source>
        <dbReference type="ARBA" id="ARBA00023163"/>
    </source>
</evidence>
<dbReference type="InterPro" id="IPR050313">
    <property type="entry name" value="Carb_Metab_HTH_regulators"/>
</dbReference>
<dbReference type="GO" id="GO:0003700">
    <property type="term" value="F:DNA-binding transcription factor activity"/>
    <property type="evidence" value="ECO:0007669"/>
    <property type="project" value="InterPro"/>
</dbReference>
<comment type="caution">
    <text evidence="5">The sequence shown here is derived from an EMBL/GenBank/DDBJ whole genome shotgun (WGS) entry which is preliminary data.</text>
</comment>